<accession>A0A6J5YQJ8</accession>
<dbReference type="NCBIfam" id="TIGR00254">
    <property type="entry name" value="GGDEF"/>
    <property type="match status" value="1"/>
</dbReference>
<dbReference type="GO" id="GO:0043709">
    <property type="term" value="P:cell adhesion involved in single-species biofilm formation"/>
    <property type="evidence" value="ECO:0007669"/>
    <property type="project" value="TreeGrafter"/>
</dbReference>
<sequence>MALGLLLPLILIVFILVADILEGPKTAYVGVLACVAPLAAAFGSIRMVIGVGVTAFIGALSIGYFASDGNVEAQNTRLVIIAIVSVLATAITASRIEAQRDMVNLAAELAVATALNHAGNKDFLTGSLNRHGIVFHLKEFNHPARSVVMIDLDNFKKINDVHGHKVGDEYIRAVTARISSELKAEDIFGRWGGDEFVAVLPSGEQQATEIFERVIARATQYPFAFEGKEIPIHFSAGVASWNSCETFEDALQNADRALYEAKAMGGQSVVNFAELEALGEGNKNAHQ</sequence>
<dbReference type="SMART" id="SM00267">
    <property type="entry name" value="GGDEF"/>
    <property type="match status" value="1"/>
</dbReference>
<dbReference type="GO" id="GO:0052621">
    <property type="term" value="F:diguanylate cyclase activity"/>
    <property type="evidence" value="ECO:0007669"/>
    <property type="project" value="TreeGrafter"/>
</dbReference>
<dbReference type="GO" id="GO:0005886">
    <property type="term" value="C:plasma membrane"/>
    <property type="evidence" value="ECO:0007669"/>
    <property type="project" value="TreeGrafter"/>
</dbReference>
<dbReference type="EMBL" id="CAESAJ010000013">
    <property type="protein sequence ID" value="CAB4331826.1"/>
    <property type="molecule type" value="Genomic_DNA"/>
</dbReference>
<feature type="domain" description="GGDEF" evidence="2">
    <location>
        <begin position="143"/>
        <end position="274"/>
    </location>
</feature>
<dbReference type="InterPro" id="IPR029787">
    <property type="entry name" value="Nucleotide_cyclase"/>
</dbReference>
<keyword evidence="1" id="KW-0812">Transmembrane</keyword>
<gene>
    <name evidence="3" type="ORF">UFOPK3770_00248</name>
</gene>
<dbReference type="SUPFAM" id="SSF55073">
    <property type="entry name" value="Nucleotide cyclase"/>
    <property type="match status" value="1"/>
</dbReference>
<evidence type="ECO:0000259" key="2">
    <source>
        <dbReference type="PROSITE" id="PS50887"/>
    </source>
</evidence>
<dbReference type="InterPro" id="IPR050469">
    <property type="entry name" value="Diguanylate_Cyclase"/>
</dbReference>
<dbReference type="InterPro" id="IPR000160">
    <property type="entry name" value="GGDEF_dom"/>
</dbReference>
<proteinExistence type="predicted"/>
<protein>
    <submittedName>
        <fullName evidence="3">Unannotated protein</fullName>
    </submittedName>
</protein>
<evidence type="ECO:0000256" key="1">
    <source>
        <dbReference type="SAM" id="Phobius"/>
    </source>
</evidence>
<dbReference type="InterPro" id="IPR043128">
    <property type="entry name" value="Rev_trsase/Diguanyl_cyclase"/>
</dbReference>
<feature type="transmembrane region" description="Helical" evidence="1">
    <location>
        <begin position="78"/>
        <end position="96"/>
    </location>
</feature>
<keyword evidence="1" id="KW-0472">Membrane</keyword>
<dbReference type="AlphaFoldDB" id="A0A6J5YQJ8"/>
<feature type="transmembrane region" description="Helical" evidence="1">
    <location>
        <begin position="28"/>
        <end position="43"/>
    </location>
</feature>
<reference evidence="3" key="1">
    <citation type="submission" date="2020-05" db="EMBL/GenBank/DDBJ databases">
        <authorList>
            <person name="Chiriac C."/>
            <person name="Salcher M."/>
            <person name="Ghai R."/>
            <person name="Kavagutti S V."/>
        </authorList>
    </citation>
    <scope>NUCLEOTIDE SEQUENCE</scope>
</reference>
<dbReference type="Gene3D" id="3.30.70.270">
    <property type="match status" value="1"/>
</dbReference>
<dbReference type="Pfam" id="PF00990">
    <property type="entry name" value="GGDEF"/>
    <property type="match status" value="1"/>
</dbReference>
<feature type="transmembrane region" description="Helical" evidence="1">
    <location>
        <begin position="48"/>
        <end position="66"/>
    </location>
</feature>
<organism evidence="3">
    <name type="scientific">freshwater metagenome</name>
    <dbReference type="NCBI Taxonomy" id="449393"/>
    <lineage>
        <taxon>unclassified sequences</taxon>
        <taxon>metagenomes</taxon>
        <taxon>ecological metagenomes</taxon>
    </lineage>
</organism>
<dbReference type="CDD" id="cd01949">
    <property type="entry name" value="GGDEF"/>
    <property type="match status" value="1"/>
</dbReference>
<dbReference type="GO" id="GO:1902201">
    <property type="term" value="P:negative regulation of bacterial-type flagellum-dependent cell motility"/>
    <property type="evidence" value="ECO:0007669"/>
    <property type="project" value="TreeGrafter"/>
</dbReference>
<name>A0A6J5YQJ8_9ZZZZ</name>
<evidence type="ECO:0000313" key="3">
    <source>
        <dbReference type="EMBL" id="CAB4331826.1"/>
    </source>
</evidence>
<dbReference type="PANTHER" id="PTHR45138">
    <property type="entry name" value="REGULATORY COMPONENTS OF SENSORY TRANSDUCTION SYSTEM"/>
    <property type="match status" value="1"/>
</dbReference>
<dbReference type="PROSITE" id="PS50887">
    <property type="entry name" value="GGDEF"/>
    <property type="match status" value="1"/>
</dbReference>
<keyword evidence="1" id="KW-1133">Transmembrane helix</keyword>
<dbReference type="PANTHER" id="PTHR45138:SF9">
    <property type="entry name" value="DIGUANYLATE CYCLASE DGCM-RELATED"/>
    <property type="match status" value="1"/>
</dbReference>